<evidence type="ECO:0000313" key="3">
    <source>
        <dbReference type="Proteomes" id="UP000799764"/>
    </source>
</evidence>
<evidence type="ECO:0000256" key="1">
    <source>
        <dbReference type="SAM" id="MobiDB-lite"/>
    </source>
</evidence>
<keyword evidence="3" id="KW-1185">Reference proteome</keyword>
<name>A0A9P4PEC8_9PLEO</name>
<proteinExistence type="predicted"/>
<protein>
    <submittedName>
        <fullName evidence="2">Uncharacterized protein</fullName>
    </submittedName>
</protein>
<dbReference type="EMBL" id="MU001504">
    <property type="protein sequence ID" value="KAF2442455.1"/>
    <property type="molecule type" value="Genomic_DNA"/>
</dbReference>
<dbReference type="AlphaFoldDB" id="A0A9P4PEC8"/>
<comment type="caution">
    <text evidence="2">The sequence shown here is derived from an EMBL/GenBank/DDBJ whole genome shotgun (WGS) entry which is preliminary data.</text>
</comment>
<evidence type="ECO:0000313" key="2">
    <source>
        <dbReference type="EMBL" id="KAF2442455.1"/>
    </source>
</evidence>
<feature type="region of interest" description="Disordered" evidence="1">
    <location>
        <begin position="1"/>
        <end position="77"/>
    </location>
</feature>
<reference evidence="2" key="1">
    <citation type="journal article" date="2020" name="Stud. Mycol.">
        <title>101 Dothideomycetes genomes: a test case for predicting lifestyles and emergence of pathogens.</title>
        <authorList>
            <person name="Haridas S."/>
            <person name="Albert R."/>
            <person name="Binder M."/>
            <person name="Bloem J."/>
            <person name="Labutti K."/>
            <person name="Salamov A."/>
            <person name="Andreopoulos B."/>
            <person name="Baker S."/>
            <person name="Barry K."/>
            <person name="Bills G."/>
            <person name="Bluhm B."/>
            <person name="Cannon C."/>
            <person name="Castanera R."/>
            <person name="Culley D."/>
            <person name="Daum C."/>
            <person name="Ezra D."/>
            <person name="Gonzalez J."/>
            <person name="Henrissat B."/>
            <person name="Kuo A."/>
            <person name="Liang C."/>
            <person name="Lipzen A."/>
            <person name="Lutzoni F."/>
            <person name="Magnuson J."/>
            <person name="Mondo S."/>
            <person name="Nolan M."/>
            <person name="Ohm R."/>
            <person name="Pangilinan J."/>
            <person name="Park H.-J."/>
            <person name="Ramirez L."/>
            <person name="Alfaro M."/>
            <person name="Sun H."/>
            <person name="Tritt A."/>
            <person name="Yoshinaga Y."/>
            <person name="Zwiers L.-H."/>
            <person name="Turgeon B."/>
            <person name="Goodwin S."/>
            <person name="Spatafora J."/>
            <person name="Crous P."/>
            <person name="Grigoriev I."/>
        </authorList>
    </citation>
    <scope>NUCLEOTIDE SEQUENCE</scope>
    <source>
        <strain evidence="2">CBS 690.94</strain>
    </source>
</reference>
<organism evidence="2 3">
    <name type="scientific">Karstenula rhodostoma CBS 690.94</name>
    <dbReference type="NCBI Taxonomy" id="1392251"/>
    <lineage>
        <taxon>Eukaryota</taxon>
        <taxon>Fungi</taxon>
        <taxon>Dikarya</taxon>
        <taxon>Ascomycota</taxon>
        <taxon>Pezizomycotina</taxon>
        <taxon>Dothideomycetes</taxon>
        <taxon>Pleosporomycetidae</taxon>
        <taxon>Pleosporales</taxon>
        <taxon>Massarineae</taxon>
        <taxon>Didymosphaeriaceae</taxon>
        <taxon>Karstenula</taxon>
    </lineage>
</organism>
<feature type="compositionally biased region" description="Basic residues" evidence="1">
    <location>
        <begin position="52"/>
        <end position="62"/>
    </location>
</feature>
<dbReference type="Proteomes" id="UP000799764">
    <property type="component" value="Unassembled WGS sequence"/>
</dbReference>
<sequence length="141" mass="14869">MCPPQQHAKHAPKTACYMPPSFKNTSAPLAPPPSKKSSHTTPPHPLAYPRAPTHRSRNKHRSDVRGSGLPARPNPCAGHAGVHTAGVGRRLGWVCVVGCVSEDGRGAANSRAEPAAAEGILRTRLCAMFSSNPTGREGEIL</sequence>
<accession>A0A9P4PEC8</accession>
<gene>
    <name evidence="2" type="ORF">P171DRAFT_67837</name>
</gene>